<dbReference type="EMBL" id="LAZR01053401">
    <property type="protein sequence ID" value="KKK80823.1"/>
    <property type="molecule type" value="Genomic_DNA"/>
</dbReference>
<sequence>VKAIRADGAKAVAGVSFGPAAADRNDPAYTAFAERMRFQFAGMLGTGKSVKKVESPSIIGRVRYDRIVATKGIKRAAVILGTEGGRCVAYWYFGTRTCFGQFTTGVGKARWTPRK</sequence>
<evidence type="ECO:0000313" key="1">
    <source>
        <dbReference type="EMBL" id="KKK80823.1"/>
    </source>
</evidence>
<feature type="non-terminal residue" evidence="1">
    <location>
        <position position="1"/>
    </location>
</feature>
<name>A0A0F8YHC7_9ZZZZ</name>
<protein>
    <submittedName>
        <fullName evidence="1">Uncharacterized protein</fullName>
    </submittedName>
</protein>
<dbReference type="AlphaFoldDB" id="A0A0F8YHC7"/>
<gene>
    <name evidence="1" type="ORF">LCGC14_2819630</name>
</gene>
<comment type="caution">
    <text evidence="1">The sequence shown here is derived from an EMBL/GenBank/DDBJ whole genome shotgun (WGS) entry which is preliminary data.</text>
</comment>
<proteinExistence type="predicted"/>
<organism evidence="1">
    <name type="scientific">marine sediment metagenome</name>
    <dbReference type="NCBI Taxonomy" id="412755"/>
    <lineage>
        <taxon>unclassified sequences</taxon>
        <taxon>metagenomes</taxon>
        <taxon>ecological metagenomes</taxon>
    </lineage>
</organism>
<reference evidence="1" key="1">
    <citation type="journal article" date="2015" name="Nature">
        <title>Complex archaea that bridge the gap between prokaryotes and eukaryotes.</title>
        <authorList>
            <person name="Spang A."/>
            <person name="Saw J.H."/>
            <person name="Jorgensen S.L."/>
            <person name="Zaremba-Niedzwiedzka K."/>
            <person name="Martijn J."/>
            <person name="Lind A.E."/>
            <person name="van Eijk R."/>
            <person name="Schleper C."/>
            <person name="Guy L."/>
            <person name="Ettema T.J."/>
        </authorList>
    </citation>
    <scope>NUCLEOTIDE SEQUENCE</scope>
</reference>
<accession>A0A0F8YHC7</accession>